<sequence length="116" mass="13856">MSDVELSQNVAGMALQTLVMKVEREHRQRRRTGLFEKMLSKYHQYRAKHRAVADIYHRDPEFQVFREGLKQREDQLECKIEELREKDEELVKVVSRNSELEVSLKPKEDELELSRG</sequence>
<organism evidence="2 3">
    <name type="scientific">Nicotiana sylvestris</name>
    <name type="common">Wood tobacco</name>
    <name type="synonym">South American tobacco</name>
    <dbReference type="NCBI Taxonomy" id="4096"/>
    <lineage>
        <taxon>Eukaryota</taxon>
        <taxon>Viridiplantae</taxon>
        <taxon>Streptophyta</taxon>
        <taxon>Embryophyta</taxon>
        <taxon>Tracheophyta</taxon>
        <taxon>Spermatophyta</taxon>
        <taxon>Magnoliopsida</taxon>
        <taxon>eudicotyledons</taxon>
        <taxon>Gunneridae</taxon>
        <taxon>Pentapetalae</taxon>
        <taxon>asterids</taxon>
        <taxon>lamiids</taxon>
        <taxon>Solanales</taxon>
        <taxon>Solanaceae</taxon>
        <taxon>Nicotianoideae</taxon>
        <taxon>Nicotianeae</taxon>
        <taxon>Nicotiana</taxon>
    </lineage>
</organism>
<protein>
    <submittedName>
        <fullName evidence="3">Uncharacterized protein LOC104238381</fullName>
    </submittedName>
</protein>
<name>A0A1U7XWZ1_NICSY</name>
<feature type="coiled-coil region" evidence="1">
    <location>
        <begin position="66"/>
        <end position="93"/>
    </location>
</feature>
<gene>
    <name evidence="3" type="primary">LOC104238381</name>
</gene>
<keyword evidence="2" id="KW-1185">Reference proteome</keyword>
<evidence type="ECO:0000313" key="2">
    <source>
        <dbReference type="Proteomes" id="UP000189701"/>
    </source>
</evidence>
<reference evidence="3" key="2">
    <citation type="submission" date="2025-08" db="UniProtKB">
        <authorList>
            <consortium name="RefSeq"/>
        </authorList>
    </citation>
    <scope>IDENTIFICATION</scope>
    <source>
        <tissue evidence="3">Leaf</tissue>
    </source>
</reference>
<evidence type="ECO:0000256" key="1">
    <source>
        <dbReference type="SAM" id="Coils"/>
    </source>
</evidence>
<dbReference type="OrthoDB" id="1243188at2759"/>
<dbReference type="AlphaFoldDB" id="A0A1U7XWZ1"/>
<proteinExistence type="predicted"/>
<dbReference type="RefSeq" id="XP_009791020.1">
    <property type="nucleotide sequence ID" value="XM_009792718.1"/>
</dbReference>
<dbReference type="Proteomes" id="UP000189701">
    <property type="component" value="Unplaced"/>
</dbReference>
<accession>A0A1U7XWZ1</accession>
<keyword evidence="1" id="KW-0175">Coiled coil</keyword>
<evidence type="ECO:0000313" key="3">
    <source>
        <dbReference type="RefSeq" id="XP_009791020.1"/>
    </source>
</evidence>
<reference evidence="2" key="1">
    <citation type="journal article" date="2013" name="Genome Biol.">
        <title>Reference genomes and transcriptomes of Nicotiana sylvestris and Nicotiana tomentosiformis.</title>
        <authorList>
            <person name="Sierro N."/>
            <person name="Battey J.N."/>
            <person name="Ouadi S."/>
            <person name="Bovet L."/>
            <person name="Goepfert S."/>
            <person name="Bakaher N."/>
            <person name="Peitsch M.C."/>
            <person name="Ivanov N.V."/>
        </authorList>
    </citation>
    <scope>NUCLEOTIDE SEQUENCE [LARGE SCALE GENOMIC DNA]</scope>
</reference>